<keyword evidence="3" id="KW-1185">Reference proteome</keyword>
<protein>
    <submittedName>
        <fullName evidence="2">Uncharacterized protein</fullName>
    </submittedName>
</protein>
<gene>
    <name evidence="2" type="ORF">BEMITA_LOCUS12269</name>
</gene>
<accession>A0A9P0F8M4</accession>
<evidence type="ECO:0000313" key="2">
    <source>
        <dbReference type="EMBL" id="CAH0393916.1"/>
    </source>
</evidence>
<evidence type="ECO:0000313" key="3">
    <source>
        <dbReference type="Proteomes" id="UP001152759"/>
    </source>
</evidence>
<sequence length="238" mass="26552">MTTKLRNNSRKKKNRGKTDTESETFIVSEIVTNGKYYLNKGHGFDPYVLAEFLTVQMKSLKDALKRKKKILGDFLSLSHTKASRQGQPLSEGRGGTRCAFAVKTTQVQPCDFLSLSHLCASRLVFFCLSRTPKRPAKRFSISLANLSEPPRATEGATALRGRLAVLNLSRTTKRPARRFSISLAHLSEPPGCYVSLSHTQASRQAIFYLSRKLERAAKGNRGRNRSQRVAGERDAPLP</sequence>
<name>A0A9P0F8M4_BEMTA</name>
<feature type="region of interest" description="Disordered" evidence="1">
    <location>
        <begin position="217"/>
        <end position="238"/>
    </location>
</feature>
<reference evidence="2" key="1">
    <citation type="submission" date="2021-12" db="EMBL/GenBank/DDBJ databases">
        <authorList>
            <person name="King R."/>
        </authorList>
    </citation>
    <scope>NUCLEOTIDE SEQUENCE</scope>
</reference>
<proteinExistence type="predicted"/>
<evidence type="ECO:0000256" key="1">
    <source>
        <dbReference type="SAM" id="MobiDB-lite"/>
    </source>
</evidence>
<dbReference type="Proteomes" id="UP001152759">
    <property type="component" value="Chromosome 7"/>
</dbReference>
<dbReference type="EMBL" id="OU963868">
    <property type="protein sequence ID" value="CAH0393916.1"/>
    <property type="molecule type" value="Genomic_DNA"/>
</dbReference>
<organism evidence="2 3">
    <name type="scientific">Bemisia tabaci</name>
    <name type="common">Sweetpotato whitefly</name>
    <name type="synonym">Aleurodes tabaci</name>
    <dbReference type="NCBI Taxonomy" id="7038"/>
    <lineage>
        <taxon>Eukaryota</taxon>
        <taxon>Metazoa</taxon>
        <taxon>Ecdysozoa</taxon>
        <taxon>Arthropoda</taxon>
        <taxon>Hexapoda</taxon>
        <taxon>Insecta</taxon>
        <taxon>Pterygota</taxon>
        <taxon>Neoptera</taxon>
        <taxon>Paraneoptera</taxon>
        <taxon>Hemiptera</taxon>
        <taxon>Sternorrhyncha</taxon>
        <taxon>Aleyrodoidea</taxon>
        <taxon>Aleyrodidae</taxon>
        <taxon>Aleyrodinae</taxon>
        <taxon>Bemisia</taxon>
    </lineage>
</organism>
<dbReference type="AlphaFoldDB" id="A0A9P0F8M4"/>